<dbReference type="Proteomes" id="UP001595752">
    <property type="component" value="Unassembled WGS sequence"/>
</dbReference>
<dbReference type="EMBL" id="JBHRZT010000020">
    <property type="protein sequence ID" value="MFC3883035.1"/>
    <property type="molecule type" value="Genomic_DNA"/>
</dbReference>
<dbReference type="RefSeq" id="WP_377913036.1">
    <property type="nucleotide sequence ID" value="NZ_JBHRZT010000020.1"/>
</dbReference>
<keyword evidence="2" id="KW-1185">Reference proteome</keyword>
<accession>A0ABV8B1B5</accession>
<evidence type="ECO:0000313" key="1">
    <source>
        <dbReference type="EMBL" id="MFC3883035.1"/>
    </source>
</evidence>
<reference evidence="2" key="1">
    <citation type="journal article" date="2019" name="Int. J. Syst. Evol. Microbiol.">
        <title>The Global Catalogue of Microorganisms (GCM) 10K type strain sequencing project: providing services to taxonomists for standard genome sequencing and annotation.</title>
        <authorList>
            <consortium name="The Broad Institute Genomics Platform"/>
            <consortium name="The Broad Institute Genome Sequencing Center for Infectious Disease"/>
            <person name="Wu L."/>
            <person name="Ma J."/>
        </authorList>
    </citation>
    <scope>NUCLEOTIDE SEQUENCE [LARGE SCALE GENOMIC DNA]</scope>
    <source>
        <strain evidence="2">CCUG 61889</strain>
    </source>
</reference>
<name>A0ABV8B1B5_9BACI</name>
<protein>
    <submittedName>
        <fullName evidence="1">YrzQ family protein</fullName>
    </submittedName>
</protein>
<proteinExistence type="predicted"/>
<organism evidence="1 2">
    <name type="scientific">Bacillus songklensis</name>
    <dbReference type="NCBI Taxonomy" id="1069116"/>
    <lineage>
        <taxon>Bacteria</taxon>
        <taxon>Bacillati</taxon>
        <taxon>Bacillota</taxon>
        <taxon>Bacilli</taxon>
        <taxon>Bacillales</taxon>
        <taxon>Bacillaceae</taxon>
        <taxon>Bacillus</taxon>
    </lineage>
</organism>
<comment type="caution">
    <text evidence="1">The sequence shown here is derived from an EMBL/GenBank/DDBJ whole genome shotgun (WGS) entry which is preliminary data.</text>
</comment>
<dbReference type="InterPro" id="IPR025029">
    <property type="entry name" value="DUF3918"/>
</dbReference>
<gene>
    <name evidence="1" type="ORF">ACFOU2_05720</name>
</gene>
<sequence length="44" mass="5143">MNRLLSSMVAFGVGAYAYKVAEDRGMLTRRNMNRMRKRVMRAFS</sequence>
<dbReference type="Pfam" id="PF13056">
    <property type="entry name" value="DUF3918"/>
    <property type="match status" value="1"/>
</dbReference>
<evidence type="ECO:0000313" key="2">
    <source>
        <dbReference type="Proteomes" id="UP001595752"/>
    </source>
</evidence>